<proteinExistence type="predicted"/>
<name>A0ABT6MF15_9NOCA</name>
<gene>
    <name evidence="1" type="ORF">M2280_004140</name>
</gene>
<protein>
    <recommendedName>
        <fullName evidence="3">Transposase</fullName>
    </recommendedName>
</protein>
<dbReference type="EMBL" id="JARXVC010000011">
    <property type="protein sequence ID" value="MDH6282903.1"/>
    <property type="molecule type" value="Genomic_DNA"/>
</dbReference>
<dbReference type="RefSeq" id="WP_280762184.1">
    <property type="nucleotide sequence ID" value="NZ_JARXVC010000011.1"/>
</dbReference>
<reference evidence="1 2" key="1">
    <citation type="submission" date="2023-04" db="EMBL/GenBank/DDBJ databases">
        <title>Forest soil microbial communities from Buena Vista Peninsula, Colon Province, Panama.</title>
        <authorList>
            <person name="Bouskill N."/>
        </authorList>
    </citation>
    <scope>NUCLEOTIDE SEQUENCE [LARGE SCALE GENOMIC DNA]</scope>
    <source>
        <strain evidence="1 2">CFH S0262</strain>
    </source>
</reference>
<keyword evidence="2" id="KW-1185">Reference proteome</keyword>
<evidence type="ECO:0008006" key="3">
    <source>
        <dbReference type="Google" id="ProtNLM"/>
    </source>
</evidence>
<sequence>MKRLRNWWRETRRWRHCPHERVRGIYGDEIIFGTPNWNRLQCLDCGNFLDGPVSIALSRRPAEGGERRG</sequence>
<evidence type="ECO:0000313" key="1">
    <source>
        <dbReference type="EMBL" id="MDH6282903.1"/>
    </source>
</evidence>
<organism evidence="1 2">
    <name type="scientific">Prescottella agglutinans</name>
    <dbReference type="NCBI Taxonomy" id="1644129"/>
    <lineage>
        <taxon>Bacteria</taxon>
        <taxon>Bacillati</taxon>
        <taxon>Actinomycetota</taxon>
        <taxon>Actinomycetes</taxon>
        <taxon>Mycobacteriales</taxon>
        <taxon>Nocardiaceae</taxon>
        <taxon>Prescottella</taxon>
    </lineage>
</organism>
<dbReference type="Proteomes" id="UP001160334">
    <property type="component" value="Unassembled WGS sequence"/>
</dbReference>
<accession>A0ABT6MF15</accession>
<evidence type="ECO:0000313" key="2">
    <source>
        <dbReference type="Proteomes" id="UP001160334"/>
    </source>
</evidence>
<comment type="caution">
    <text evidence="1">The sequence shown here is derived from an EMBL/GenBank/DDBJ whole genome shotgun (WGS) entry which is preliminary data.</text>
</comment>